<dbReference type="Proteomes" id="UP001203297">
    <property type="component" value="Unassembled WGS sequence"/>
</dbReference>
<reference evidence="2" key="1">
    <citation type="journal article" date="2022" name="New Phytol.">
        <title>Evolutionary transition to the ectomycorrhizal habit in the genomes of a hyperdiverse lineage of mushroom-forming fungi.</title>
        <authorList>
            <person name="Looney B."/>
            <person name="Miyauchi S."/>
            <person name="Morin E."/>
            <person name="Drula E."/>
            <person name="Courty P.E."/>
            <person name="Kohler A."/>
            <person name="Kuo A."/>
            <person name="LaButti K."/>
            <person name="Pangilinan J."/>
            <person name="Lipzen A."/>
            <person name="Riley R."/>
            <person name="Andreopoulos W."/>
            <person name="He G."/>
            <person name="Johnson J."/>
            <person name="Nolan M."/>
            <person name="Tritt A."/>
            <person name="Barry K.W."/>
            <person name="Grigoriev I.V."/>
            <person name="Nagy L.G."/>
            <person name="Hibbett D."/>
            <person name="Henrissat B."/>
            <person name="Matheny P.B."/>
            <person name="Labbe J."/>
            <person name="Martin F.M."/>
        </authorList>
    </citation>
    <scope>NUCLEOTIDE SEQUENCE</scope>
    <source>
        <strain evidence="2">BPL690</strain>
    </source>
</reference>
<dbReference type="EMBL" id="WTXG01000203">
    <property type="protein sequence ID" value="KAI0290744.1"/>
    <property type="molecule type" value="Genomic_DNA"/>
</dbReference>
<dbReference type="AlphaFoldDB" id="A0AAD4LWW8"/>
<protein>
    <submittedName>
        <fullName evidence="2">Uncharacterized protein</fullName>
    </submittedName>
</protein>
<evidence type="ECO:0000256" key="1">
    <source>
        <dbReference type="SAM" id="MobiDB-lite"/>
    </source>
</evidence>
<sequence length="138" mass="14827">MQSASVTSMRVSLINRVLTPSHISTASPRRTATAATLLTTPSSAEFLDIFDVPHQLGGSSTLLGFTPSRVVDPSRRRTAPSLPEPSFQDSSDLPPSSKDLRRPSQAKTIHSTYHSSNLSEPIINFNVPLGVEGDIVSE</sequence>
<organism evidence="2 3">
    <name type="scientific">Multifurca ochricompacta</name>
    <dbReference type="NCBI Taxonomy" id="376703"/>
    <lineage>
        <taxon>Eukaryota</taxon>
        <taxon>Fungi</taxon>
        <taxon>Dikarya</taxon>
        <taxon>Basidiomycota</taxon>
        <taxon>Agaricomycotina</taxon>
        <taxon>Agaricomycetes</taxon>
        <taxon>Russulales</taxon>
        <taxon>Russulaceae</taxon>
        <taxon>Multifurca</taxon>
    </lineage>
</organism>
<feature type="region of interest" description="Disordered" evidence="1">
    <location>
        <begin position="62"/>
        <end position="113"/>
    </location>
</feature>
<name>A0AAD4LWW8_9AGAM</name>
<gene>
    <name evidence="2" type="ORF">B0F90DRAFT_1824751</name>
</gene>
<comment type="caution">
    <text evidence="2">The sequence shown here is derived from an EMBL/GenBank/DDBJ whole genome shotgun (WGS) entry which is preliminary data.</text>
</comment>
<proteinExistence type="predicted"/>
<keyword evidence="3" id="KW-1185">Reference proteome</keyword>
<evidence type="ECO:0000313" key="2">
    <source>
        <dbReference type="EMBL" id="KAI0290744.1"/>
    </source>
</evidence>
<evidence type="ECO:0000313" key="3">
    <source>
        <dbReference type="Proteomes" id="UP001203297"/>
    </source>
</evidence>
<accession>A0AAD4LWW8</accession>